<comment type="caution">
    <text evidence="1">The sequence shown here is derived from an EMBL/GenBank/DDBJ whole genome shotgun (WGS) entry which is preliminary data.</text>
</comment>
<organism evidence="1 2">
    <name type="scientific">Vibrio harveyi</name>
    <name type="common">Beneckea harveyi</name>
    <dbReference type="NCBI Taxonomy" id="669"/>
    <lineage>
        <taxon>Bacteria</taxon>
        <taxon>Pseudomonadati</taxon>
        <taxon>Pseudomonadota</taxon>
        <taxon>Gammaproteobacteria</taxon>
        <taxon>Vibrionales</taxon>
        <taxon>Vibrionaceae</taxon>
        <taxon>Vibrio</taxon>
    </lineage>
</organism>
<name>A0A454CYB0_VIBHA</name>
<reference evidence="1 2" key="1">
    <citation type="submission" date="2012-10" db="EMBL/GenBank/DDBJ databases">
        <title>Genome sequence of Vibrio Cholerae HENC-02.</title>
        <authorList>
            <person name="Eppinger M."/>
            <person name="Hasan N.A."/>
            <person name="Sengamalay N."/>
            <person name="Hine E."/>
            <person name="Su Q."/>
            <person name="Daugherty S.C."/>
            <person name="Young S."/>
            <person name="Sadzewicz L."/>
            <person name="Tallon L."/>
            <person name="Cebula T.A."/>
            <person name="Ravel J."/>
            <person name="Colwell R.R."/>
        </authorList>
    </citation>
    <scope>NUCLEOTIDE SEQUENCE [LARGE SCALE GENOMIC DNA]</scope>
    <source>
        <strain evidence="1 2">HENC-02</strain>
    </source>
</reference>
<gene>
    <name evidence="1" type="ORF">VCHENC02_2973B</name>
</gene>
<feature type="non-terminal residue" evidence="1">
    <location>
        <position position="1"/>
    </location>
</feature>
<proteinExistence type="predicted"/>
<protein>
    <submittedName>
        <fullName evidence="1">Uncharacterized protein</fullName>
    </submittedName>
</protein>
<accession>A0A454CYB0</accession>
<evidence type="ECO:0000313" key="2">
    <source>
        <dbReference type="Proteomes" id="UP000008367"/>
    </source>
</evidence>
<sequence>TYLYVNKVSGHACCHLLPFMPCKLYGVTRISDTTQPKFKVISDDPVT</sequence>
<dbReference type="AlphaFoldDB" id="A0A454CYB0"/>
<evidence type="ECO:0000313" key="1">
    <source>
        <dbReference type="EMBL" id="EKM31381.1"/>
    </source>
</evidence>
<dbReference type="EMBL" id="AJSR01001215">
    <property type="protein sequence ID" value="EKM31381.1"/>
    <property type="molecule type" value="Genomic_DNA"/>
</dbReference>
<dbReference type="Proteomes" id="UP000008367">
    <property type="component" value="Unassembled WGS sequence"/>
</dbReference>